<evidence type="ECO:0000313" key="2">
    <source>
        <dbReference type="Proteomes" id="UP001281731"/>
    </source>
</evidence>
<evidence type="ECO:0000313" key="1">
    <source>
        <dbReference type="EMBL" id="MDY5155495.1"/>
    </source>
</evidence>
<dbReference type="AlphaFoldDB" id="A0AAW9HNK4"/>
<dbReference type="EMBL" id="JAWNGC010000009">
    <property type="protein sequence ID" value="MDY5155495.1"/>
    <property type="molecule type" value="Genomic_DNA"/>
</dbReference>
<accession>A0AAW9HNK4</accession>
<reference evidence="1" key="1">
    <citation type="submission" date="2023-10" db="EMBL/GenBank/DDBJ databases">
        <title>Whole Genome based description of the genera Actinobaculum and Actinotignum reveals a complex phylogenetic relationship within the species included in the genus Actinotignum.</title>
        <authorList>
            <person name="Jensen C.S."/>
            <person name="Dargis R."/>
            <person name="Kemp M."/>
            <person name="Christensen J.J."/>
        </authorList>
    </citation>
    <scope>NUCLEOTIDE SEQUENCE</scope>
    <source>
        <strain evidence="1">SLA_B511</strain>
    </source>
</reference>
<comment type="caution">
    <text evidence="1">The sequence shown here is derived from an EMBL/GenBank/DDBJ whole genome shotgun (WGS) entry which is preliminary data.</text>
</comment>
<protein>
    <submittedName>
        <fullName evidence="1">Uncharacterized protein</fullName>
    </submittedName>
</protein>
<dbReference type="Proteomes" id="UP001281731">
    <property type="component" value="Unassembled WGS sequence"/>
</dbReference>
<name>A0AAW9HNK4_9ACTO</name>
<sequence length="254" mass="28897">MSANLPEISQDTIDIALLNIIKEEAPLTSPRLWINRMEFTSRAAALNAQKRLDRNSWIQQYQLTQFARGRDDWMLTLWSVTAIDSGVILDTHAYLDMIAKGSDGKFVGWEVSLEATIRDVDNPDYYPQPCLGYQIPGDKRYMEESRRLGSRLLDRARVTAGSFDAVCGAFENLRTRRSPHALRQGIGVLLGDTLVKDLPLVWMAYREYGGFYPAILGLEKANLYYPENLVAMALDEERELREVVKENVAEAEVY</sequence>
<proteinExistence type="predicted"/>
<dbReference type="RefSeq" id="WP_320756685.1">
    <property type="nucleotide sequence ID" value="NZ_JAWNGC010000009.1"/>
</dbReference>
<organism evidence="1 2">
    <name type="scientific">Actinotignum urinale</name>
    <dbReference type="NCBI Taxonomy" id="190146"/>
    <lineage>
        <taxon>Bacteria</taxon>
        <taxon>Bacillati</taxon>
        <taxon>Actinomycetota</taxon>
        <taxon>Actinomycetes</taxon>
        <taxon>Actinomycetales</taxon>
        <taxon>Actinomycetaceae</taxon>
        <taxon>Actinotignum</taxon>
    </lineage>
</organism>
<gene>
    <name evidence="1" type="ORF">R6G80_07155</name>
</gene>